<dbReference type="RefSeq" id="WP_133851246.1">
    <property type="nucleotide sequence ID" value="NZ_SNXZ01000003.1"/>
</dbReference>
<comment type="caution">
    <text evidence="2">The sequence shown here is derived from an EMBL/GenBank/DDBJ whole genome shotgun (WGS) entry which is preliminary data.</text>
</comment>
<dbReference type="Pfam" id="PF06114">
    <property type="entry name" value="Peptidase_M78"/>
    <property type="match status" value="1"/>
</dbReference>
<dbReference type="Gene3D" id="1.10.10.2910">
    <property type="match status" value="1"/>
</dbReference>
<gene>
    <name evidence="2" type="ORF">EV186_1031134</name>
</gene>
<dbReference type="AlphaFoldDB" id="A0A4R6SEK3"/>
<accession>A0A4R6SEK3</accession>
<keyword evidence="3" id="KW-1185">Reference proteome</keyword>
<evidence type="ECO:0000259" key="1">
    <source>
        <dbReference type="Pfam" id="PF06114"/>
    </source>
</evidence>
<protein>
    <submittedName>
        <fullName evidence="2">Uncharacterized protein DUF955</fullName>
    </submittedName>
</protein>
<reference evidence="2 3" key="1">
    <citation type="submission" date="2019-03" db="EMBL/GenBank/DDBJ databases">
        <title>Genomic Encyclopedia of Type Strains, Phase IV (KMG-IV): sequencing the most valuable type-strain genomes for metagenomic binning, comparative biology and taxonomic classification.</title>
        <authorList>
            <person name="Goeker M."/>
        </authorList>
    </citation>
    <scope>NUCLEOTIDE SEQUENCE [LARGE SCALE GENOMIC DNA]</scope>
    <source>
        <strain evidence="2 3">DSM 45361</strain>
    </source>
</reference>
<organism evidence="2 3">
    <name type="scientific">Labedaea rhizosphaerae</name>
    <dbReference type="NCBI Taxonomy" id="598644"/>
    <lineage>
        <taxon>Bacteria</taxon>
        <taxon>Bacillati</taxon>
        <taxon>Actinomycetota</taxon>
        <taxon>Actinomycetes</taxon>
        <taxon>Pseudonocardiales</taxon>
        <taxon>Pseudonocardiaceae</taxon>
        <taxon>Labedaea</taxon>
    </lineage>
</organism>
<sequence length="350" mass="38147">MTARGRHHQAKREQAAAMIQVLERGDFATIEGLRDDPLSVLRTWPGIQLILAPESSAGSGCSIAGRYDDETDPPTLVVGTSRSYRRRGFTALHEFGHHLQRTNVELGQTLFAGLDSEGLEETACDEFASRVLLPDDLVAESIGTAGPAASDVVDLFVRSQASREACCVRAANMLNGAGAVLLLDDTGTVLFAAPRGLVPPARGSDQSKTPLIEAALRQRTSAQRDKTFVTYRNGDTSEYLYGQAAWCDDHEYLIAVVASDNVPWMPLALPRPGTRRSRYGTWWTCETPGCGETFKIMKPPCQRCDQPSCGHGHCGCTAVRTQRDRECTACRLTLPPRCFEGTSPICRDCV</sequence>
<dbReference type="InterPro" id="IPR010359">
    <property type="entry name" value="IrrE_HExxH"/>
</dbReference>
<dbReference type="OrthoDB" id="3240543at2"/>
<name>A0A4R6SEK3_LABRH</name>
<evidence type="ECO:0000313" key="2">
    <source>
        <dbReference type="EMBL" id="TDP98154.1"/>
    </source>
</evidence>
<dbReference type="EMBL" id="SNXZ01000003">
    <property type="protein sequence ID" value="TDP98154.1"/>
    <property type="molecule type" value="Genomic_DNA"/>
</dbReference>
<proteinExistence type="predicted"/>
<evidence type="ECO:0000313" key="3">
    <source>
        <dbReference type="Proteomes" id="UP000295444"/>
    </source>
</evidence>
<feature type="domain" description="IrrE N-terminal-like" evidence="1">
    <location>
        <begin position="66"/>
        <end position="169"/>
    </location>
</feature>
<dbReference type="Proteomes" id="UP000295444">
    <property type="component" value="Unassembled WGS sequence"/>
</dbReference>